<dbReference type="GO" id="GO:0001913">
    <property type="term" value="P:T cell mediated cytotoxicity"/>
    <property type="evidence" value="ECO:0007669"/>
    <property type="project" value="TreeGrafter"/>
</dbReference>
<dbReference type="AlphaFoldDB" id="A0A8C1R025"/>
<dbReference type="Proteomes" id="UP000694427">
    <property type="component" value="Unplaced"/>
</dbReference>
<evidence type="ECO:0000256" key="2">
    <source>
        <dbReference type="SAM" id="SignalP"/>
    </source>
</evidence>
<dbReference type="InterPro" id="IPR020864">
    <property type="entry name" value="MACPF"/>
</dbReference>
<accession>A0A8C1R025</accession>
<dbReference type="OMA" id="YNKKEHR"/>
<reference evidence="5" key="1">
    <citation type="submission" date="2025-08" db="UniProtKB">
        <authorList>
            <consortium name="Ensembl"/>
        </authorList>
    </citation>
    <scope>IDENTIFICATION</scope>
</reference>
<keyword evidence="6" id="KW-1185">Reference proteome</keyword>
<reference evidence="5" key="2">
    <citation type="submission" date="2025-09" db="UniProtKB">
        <authorList>
            <consortium name="Ensembl"/>
        </authorList>
    </citation>
    <scope>IDENTIFICATION</scope>
</reference>
<dbReference type="Pfam" id="PF00168">
    <property type="entry name" value="C2"/>
    <property type="match status" value="1"/>
</dbReference>
<dbReference type="InterPro" id="IPR037300">
    <property type="entry name" value="Perforin-1_C2"/>
</dbReference>
<dbReference type="CDD" id="cd04032">
    <property type="entry name" value="C2_Perforin"/>
    <property type="match status" value="1"/>
</dbReference>
<dbReference type="SMART" id="SM00239">
    <property type="entry name" value="C2"/>
    <property type="match status" value="1"/>
</dbReference>
<protein>
    <submittedName>
        <fullName evidence="5">Perforin 1.1</fullName>
    </submittedName>
</protein>
<dbReference type="PANTHER" id="PTHR46096">
    <property type="entry name" value="PERFORIN-1"/>
    <property type="match status" value="1"/>
</dbReference>
<dbReference type="PANTHER" id="PTHR46096:SF3">
    <property type="entry name" value="PERFORIN-1"/>
    <property type="match status" value="1"/>
</dbReference>
<feature type="domain" description="MACPF" evidence="4">
    <location>
        <begin position="21"/>
        <end position="405"/>
    </location>
</feature>
<dbReference type="PROSITE" id="PS51257">
    <property type="entry name" value="PROKAR_LIPOPROTEIN"/>
    <property type="match status" value="1"/>
</dbReference>
<dbReference type="GO" id="GO:0140911">
    <property type="term" value="F:pore-forming activity"/>
    <property type="evidence" value="ECO:0007669"/>
    <property type="project" value="InterPro"/>
</dbReference>
<dbReference type="GO" id="GO:0001771">
    <property type="term" value="P:immunological synapse formation"/>
    <property type="evidence" value="ECO:0007669"/>
    <property type="project" value="TreeGrafter"/>
</dbReference>
<dbReference type="Gene3D" id="2.60.40.150">
    <property type="entry name" value="C2 domain"/>
    <property type="match status" value="1"/>
</dbReference>
<dbReference type="GO" id="GO:0022829">
    <property type="term" value="F:wide pore channel activity"/>
    <property type="evidence" value="ECO:0007669"/>
    <property type="project" value="TreeGrafter"/>
</dbReference>
<dbReference type="InterPro" id="IPR035892">
    <property type="entry name" value="C2_domain_sf"/>
</dbReference>
<dbReference type="PROSITE" id="PS50004">
    <property type="entry name" value="C2"/>
    <property type="match status" value="1"/>
</dbReference>
<feature type="domain" description="C2" evidence="3">
    <location>
        <begin position="427"/>
        <end position="546"/>
    </location>
</feature>
<dbReference type="SMART" id="SM00457">
    <property type="entry name" value="MACPF"/>
    <property type="match status" value="1"/>
</dbReference>
<evidence type="ECO:0000256" key="1">
    <source>
        <dbReference type="ARBA" id="ARBA00022729"/>
    </source>
</evidence>
<evidence type="ECO:0000313" key="6">
    <source>
        <dbReference type="Proteomes" id="UP000694427"/>
    </source>
</evidence>
<dbReference type="InterPro" id="IPR052784">
    <property type="entry name" value="Perforin-1_pore-forming"/>
</dbReference>
<name>A0A8C1R025_CYPCA</name>
<proteinExistence type="predicted"/>
<dbReference type="PROSITE" id="PS51412">
    <property type="entry name" value="MACPF_2"/>
    <property type="match status" value="1"/>
</dbReference>
<dbReference type="Pfam" id="PF01823">
    <property type="entry name" value="MACPF"/>
    <property type="match status" value="2"/>
</dbReference>
<feature type="chain" id="PRO_5034668251" evidence="2">
    <location>
        <begin position="17"/>
        <end position="619"/>
    </location>
</feature>
<keyword evidence="1 2" id="KW-0732">Signal</keyword>
<dbReference type="SUPFAM" id="SSF49562">
    <property type="entry name" value="C2 domain (Calcium/lipid-binding domain, CaLB)"/>
    <property type="match status" value="1"/>
</dbReference>
<feature type="signal peptide" evidence="2">
    <location>
        <begin position="1"/>
        <end position="16"/>
    </location>
</feature>
<dbReference type="InterPro" id="IPR000008">
    <property type="entry name" value="C2_dom"/>
</dbReference>
<evidence type="ECO:0000313" key="5">
    <source>
        <dbReference type="Ensembl" id="ENSCCRP00010077329.1"/>
    </source>
</evidence>
<evidence type="ECO:0000259" key="3">
    <source>
        <dbReference type="PROSITE" id="PS50004"/>
    </source>
</evidence>
<dbReference type="Ensembl" id="ENSCCRT00010085809.1">
    <property type="protein sequence ID" value="ENSCCRP00010077329.1"/>
    <property type="gene ID" value="ENSCCRG00010033814.1"/>
</dbReference>
<evidence type="ECO:0000259" key="4">
    <source>
        <dbReference type="PROSITE" id="PS51412"/>
    </source>
</evidence>
<sequence length="619" mass="69203">MRAGLVIYLFLPIVQSCTKGKPNECAEANLAPGSNLAGEGYDVTKMQRKGAFVIDTDVWMQKDKSCTLCKNPYMEGANQKLPSSVVDWRANKKCSIQISSSLYQSSEELVSSSTSSIENNWGTHLGIDIDQNKGAFILAGTKSKLAEYSMEKTKRDKYNFASQSISCSFYSYRVSNKPVLHPEFKRSVKELPKTYNLDFKNRFYTFINTYGTHYITKVILFLSSLQFPSHVWITKAPNKLQAETLIRSVCVTFLFCQVTLGGSVHSVTSIRQCETALQGLSVDEVKTCLDVEASASVLGKVDMKAETKHCNEDKDKTESKSSFSSRFNDRLTEVTGGHTTEPELLFSGGKDPSAYKEWLESLPQNPDVISYSLNSLHELISKKDPVRKHLRHAIHDYILEKSLWRNCTDSCKDGVKTNPNNPCVCTCHNNPGITQDCCPSKRGLSRVKVTIVKAQDLWGDTTTATDGYVKVFDKNKIQVGSTDIILNNNSPYWGRTFDLGDVVLAESDKIKLEVWDEDNKWNDDLLGTCEVPMKAGQNANFCNLNHGLLFYKTEVTCAPSLSGPYCANYVGSPMNFQLEKAYVSRNAQPVPAEILMSKGVLLDRLYVYQKTNYSAKTIL</sequence>
<dbReference type="GO" id="GO:0005509">
    <property type="term" value="F:calcium ion binding"/>
    <property type="evidence" value="ECO:0007669"/>
    <property type="project" value="InterPro"/>
</dbReference>
<dbReference type="GO" id="GO:0051607">
    <property type="term" value="P:defense response to virus"/>
    <property type="evidence" value="ECO:0007669"/>
    <property type="project" value="TreeGrafter"/>
</dbReference>
<dbReference type="GO" id="GO:0016020">
    <property type="term" value="C:membrane"/>
    <property type="evidence" value="ECO:0007669"/>
    <property type="project" value="TreeGrafter"/>
</dbReference>
<organism evidence="5 6">
    <name type="scientific">Cyprinus carpio</name>
    <name type="common">Common carp</name>
    <dbReference type="NCBI Taxonomy" id="7962"/>
    <lineage>
        <taxon>Eukaryota</taxon>
        <taxon>Metazoa</taxon>
        <taxon>Chordata</taxon>
        <taxon>Craniata</taxon>
        <taxon>Vertebrata</taxon>
        <taxon>Euteleostomi</taxon>
        <taxon>Actinopterygii</taxon>
        <taxon>Neopterygii</taxon>
        <taxon>Teleostei</taxon>
        <taxon>Ostariophysi</taxon>
        <taxon>Cypriniformes</taxon>
        <taxon>Cyprinidae</taxon>
        <taxon>Cyprininae</taxon>
        <taxon>Cyprinus</taxon>
    </lineage>
</organism>